<feature type="region of interest" description="Disordered" evidence="1">
    <location>
        <begin position="119"/>
        <end position="191"/>
    </location>
</feature>
<keyword evidence="3" id="KW-1185">Reference proteome</keyword>
<dbReference type="AlphaFoldDB" id="A0A4P9WI06"/>
<name>A0A4P9WI06_9FUNG</name>
<accession>A0A4P9WI06</accession>
<organism evidence="2 3">
    <name type="scientific">Blyttiomyces helicus</name>
    <dbReference type="NCBI Taxonomy" id="388810"/>
    <lineage>
        <taxon>Eukaryota</taxon>
        <taxon>Fungi</taxon>
        <taxon>Fungi incertae sedis</taxon>
        <taxon>Chytridiomycota</taxon>
        <taxon>Chytridiomycota incertae sedis</taxon>
        <taxon>Chytridiomycetes</taxon>
        <taxon>Chytridiomycetes incertae sedis</taxon>
        <taxon>Blyttiomyces</taxon>
    </lineage>
</organism>
<gene>
    <name evidence="2" type="ORF">BDK51DRAFT_44030</name>
</gene>
<dbReference type="EMBL" id="KZ994801">
    <property type="protein sequence ID" value="RKO92032.1"/>
    <property type="molecule type" value="Genomic_DNA"/>
</dbReference>
<reference evidence="3" key="1">
    <citation type="journal article" date="2018" name="Nat. Microbiol.">
        <title>Leveraging single-cell genomics to expand the fungal tree of life.</title>
        <authorList>
            <person name="Ahrendt S.R."/>
            <person name="Quandt C.A."/>
            <person name="Ciobanu D."/>
            <person name="Clum A."/>
            <person name="Salamov A."/>
            <person name="Andreopoulos B."/>
            <person name="Cheng J.F."/>
            <person name="Woyke T."/>
            <person name="Pelin A."/>
            <person name="Henrissat B."/>
            <person name="Reynolds N.K."/>
            <person name="Benny G.L."/>
            <person name="Smith M.E."/>
            <person name="James T.Y."/>
            <person name="Grigoriev I.V."/>
        </authorList>
    </citation>
    <scope>NUCLEOTIDE SEQUENCE [LARGE SCALE GENOMIC DNA]</scope>
</reference>
<feature type="region of interest" description="Disordered" evidence="1">
    <location>
        <begin position="213"/>
        <end position="315"/>
    </location>
</feature>
<protein>
    <submittedName>
        <fullName evidence="2">Uncharacterized protein</fullName>
    </submittedName>
</protein>
<evidence type="ECO:0000313" key="3">
    <source>
        <dbReference type="Proteomes" id="UP000269721"/>
    </source>
</evidence>
<evidence type="ECO:0000256" key="1">
    <source>
        <dbReference type="SAM" id="MobiDB-lite"/>
    </source>
</evidence>
<feature type="region of interest" description="Disordered" evidence="1">
    <location>
        <begin position="439"/>
        <end position="465"/>
    </location>
</feature>
<sequence>MTFSRKFALTWSNPLATPFASLPLPVVDPTRFSARPLLALEDAIGTEGGKSVLVAGSALVRTEEGVSVPPRETTAVPLALPEAPRLSLEAIADLAGLLEPELSSTISSKPFPIAPYSQLSSAPISEPTLPTAPGDKLDMTKPLTTCDEADHPIALATDDETSRPESSDRLSFDSDSFPEKTQSLFGTRRISSTASTTSTIITYPIESLTDLVPDASTLPTAGDRSLERRGRWQVWVDGSPSPRASPSPNGSDEAMGVADDDGAQDPDFEATVIPPAEKRFRGQSRKRASRISWRSTLHRHNERDASPSANERPPGVLSAYNRLIASLATTADAVRNTDRAVGETQAGGAYPVDRDIADAAFDAAIGASEPGVFRSTSVRTLDGLLSDVVDVLEGDRARHSSGRALTTWDTDSEGEGELVLGEDADRPLGLQWRRHSNAVGTFSRRRGTRTRENSSGPPAPDLAPSLENAEVALPSNASDIVYETTIDEFVVEHLLPTPSPLPSSIVAQMALDLPSASSTPSENKTRPPTMPLPTPPVTASLLHDAATQRIHSRLRRVTTRASTRGGVPVGSPQIELSVVVGGEGRPRAGGLLGTLDRAFRRG</sequence>
<feature type="compositionally biased region" description="Acidic residues" evidence="1">
    <location>
        <begin position="258"/>
        <end position="268"/>
    </location>
</feature>
<evidence type="ECO:0000313" key="2">
    <source>
        <dbReference type="EMBL" id="RKO92032.1"/>
    </source>
</evidence>
<feature type="region of interest" description="Disordered" evidence="1">
    <location>
        <begin position="514"/>
        <end position="533"/>
    </location>
</feature>
<feature type="compositionally biased region" description="Basic and acidic residues" evidence="1">
    <location>
        <begin position="160"/>
        <end position="172"/>
    </location>
</feature>
<proteinExistence type="predicted"/>
<dbReference type="Proteomes" id="UP000269721">
    <property type="component" value="Unassembled WGS sequence"/>
</dbReference>